<keyword evidence="6" id="KW-0560">Oxidoreductase</keyword>
<protein>
    <recommendedName>
        <fullName evidence="8">Propionate 3-nitronate monooxygenase</fullName>
    </recommendedName>
</protein>
<keyword evidence="7 10" id="KW-0503">Monooxygenase</keyword>
<reference evidence="10 11" key="1">
    <citation type="submission" date="2023-08" db="EMBL/GenBank/DDBJ databases">
        <title>Oxalobacteraceae gen .nov., isolated from river sludge outside the plant.</title>
        <authorList>
            <person name="Zhao S.Y."/>
        </authorList>
    </citation>
    <scope>NUCLEOTIDE SEQUENCE [LARGE SCALE GENOMIC DNA]</scope>
    <source>
        <strain evidence="10 11">R-40</strain>
    </source>
</reference>
<evidence type="ECO:0000256" key="9">
    <source>
        <dbReference type="ARBA" id="ARBA00049401"/>
    </source>
</evidence>
<dbReference type="InterPro" id="IPR004136">
    <property type="entry name" value="NMO"/>
</dbReference>
<evidence type="ECO:0000313" key="10">
    <source>
        <dbReference type="EMBL" id="MDQ9171678.1"/>
    </source>
</evidence>
<evidence type="ECO:0000256" key="2">
    <source>
        <dbReference type="ARBA" id="ARBA00009881"/>
    </source>
</evidence>
<accession>A0ABU1BRM9</accession>
<gene>
    <name evidence="10" type="ORF">Q8A64_14790</name>
</gene>
<comment type="caution">
    <text evidence="10">The sequence shown here is derived from an EMBL/GenBank/DDBJ whole genome shotgun (WGS) entry which is preliminary data.</text>
</comment>
<evidence type="ECO:0000256" key="6">
    <source>
        <dbReference type="ARBA" id="ARBA00023002"/>
    </source>
</evidence>
<dbReference type="PANTHER" id="PTHR42747">
    <property type="entry name" value="NITRONATE MONOOXYGENASE-RELATED"/>
    <property type="match status" value="1"/>
</dbReference>
<dbReference type="SUPFAM" id="SSF51412">
    <property type="entry name" value="Inosine monophosphate dehydrogenase (IMPDH)"/>
    <property type="match status" value="1"/>
</dbReference>
<sequence>MPFFHTKFTASLGIDYPIVLGPMNNASSPELAAAVSNAGGLGSFAAALLPPAAIAEAVGKIRSLTDKPFSVNLFILDEVIADGSAISRSQEWLQPYRDALGIGPGTVPEKFCERFQDQLQALLDAAPPVVSFTFGILSAEAVARFHAAGSKIIGTATTVSEARAWEAAGADFICVQGGEAGGHRGSFLGDIEQSTIGLMALIPQVADAVSVPVIAAGGIMDGRGVAAALLLGAQAAQQGTAFLSCPECPIPPAWKAALRTARDDSTRLTRSFSGRHARGIVNEFMEQMRPYENQLPPYPIQNALTGPIRQAAAKANRPEYMSLWAGQGVGMSRQLPAQELVSRLMQETRAALASIEELEHKGLK</sequence>
<comment type="similarity">
    <text evidence="2">Belongs to the nitronate monooxygenase family. NMO class I subfamily.</text>
</comment>
<dbReference type="Gene3D" id="3.20.20.70">
    <property type="entry name" value="Aldolase class I"/>
    <property type="match status" value="1"/>
</dbReference>
<evidence type="ECO:0000256" key="4">
    <source>
        <dbReference type="ARBA" id="ARBA00022630"/>
    </source>
</evidence>
<comment type="cofactor">
    <cofactor evidence="1">
        <name>FMN</name>
        <dbReference type="ChEBI" id="CHEBI:58210"/>
    </cofactor>
</comment>
<keyword evidence="11" id="KW-1185">Reference proteome</keyword>
<dbReference type="EMBL" id="JAUYVH010000011">
    <property type="protein sequence ID" value="MDQ9171678.1"/>
    <property type="molecule type" value="Genomic_DNA"/>
</dbReference>
<dbReference type="Proteomes" id="UP001225596">
    <property type="component" value="Unassembled WGS sequence"/>
</dbReference>
<dbReference type="PANTHER" id="PTHR42747:SF3">
    <property type="entry name" value="NITRONATE MONOOXYGENASE-RELATED"/>
    <property type="match status" value="1"/>
</dbReference>
<dbReference type="CDD" id="cd04730">
    <property type="entry name" value="NPD_like"/>
    <property type="match status" value="1"/>
</dbReference>
<evidence type="ECO:0000256" key="3">
    <source>
        <dbReference type="ARBA" id="ARBA00022575"/>
    </source>
</evidence>
<evidence type="ECO:0000256" key="5">
    <source>
        <dbReference type="ARBA" id="ARBA00022643"/>
    </source>
</evidence>
<evidence type="ECO:0000256" key="7">
    <source>
        <dbReference type="ARBA" id="ARBA00023033"/>
    </source>
</evidence>
<proteinExistence type="inferred from homology"/>
<dbReference type="GO" id="GO:0004497">
    <property type="term" value="F:monooxygenase activity"/>
    <property type="evidence" value="ECO:0007669"/>
    <property type="project" value="UniProtKB-KW"/>
</dbReference>
<evidence type="ECO:0000256" key="8">
    <source>
        <dbReference type="ARBA" id="ARBA00031155"/>
    </source>
</evidence>
<evidence type="ECO:0000313" key="11">
    <source>
        <dbReference type="Proteomes" id="UP001225596"/>
    </source>
</evidence>
<comment type="catalytic activity">
    <reaction evidence="9">
        <text>3 propionate 3-nitronate + 3 O2 + H2O = 3 3-oxopropanoate + 2 nitrate + nitrite + H2O2 + 3 H(+)</text>
        <dbReference type="Rhea" id="RHEA:57332"/>
        <dbReference type="ChEBI" id="CHEBI:15377"/>
        <dbReference type="ChEBI" id="CHEBI:15378"/>
        <dbReference type="ChEBI" id="CHEBI:15379"/>
        <dbReference type="ChEBI" id="CHEBI:16240"/>
        <dbReference type="ChEBI" id="CHEBI:16301"/>
        <dbReference type="ChEBI" id="CHEBI:17632"/>
        <dbReference type="ChEBI" id="CHEBI:33190"/>
        <dbReference type="ChEBI" id="CHEBI:136067"/>
    </reaction>
</comment>
<name>A0ABU1BRM9_9BURK</name>
<organism evidence="10 11">
    <name type="scientific">Keguizhuia sedimenti</name>
    <dbReference type="NCBI Taxonomy" id="3064264"/>
    <lineage>
        <taxon>Bacteria</taxon>
        <taxon>Pseudomonadati</taxon>
        <taxon>Pseudomonadota</taxon>
        <taxon>Betaproteobacteria</taxon>
        <taxon>Burkholderiales</taxon>
        <taxon>Oxalobacteraceae</taxon>
        <taxon>Keguizhuia</taxon>
    </lineage>
</organism>
<keyword evidence="4" id="KW-0285">Flavoprotein</keyword>
<dbReference type="InterPro" id="IPR013785">
    <property type="entry name" value="Aldolase_TIM"/>
</dbReference>
<keyword evidence="5" id="KW-0288">FMN</keyword>
<evidence type="ECO:0000256" key="1">
    <source>
        <dbReference type="ARBA" id="ARBA00001917"/>
    </source>
</evidence>
<keyword evidence="3" id="KW-0216">Detoxification</keyword>
<dbReference type="RefSeq" id="WP_338437616.1">
    <property type="nucleotide sequence ID" value="NZ_JAUYVH010000011.1"/>
</dbReference>
<dbReference type="Pfam" id="PF03060">
    <property type="entry name" value="NMO"/>
    <property type="match status" value="1"/>
</dbReference>